<dbReference type="AlphaFoldDB" id="A0A8C3JQV8"/>
<evidence type="ECO:0000313" key="3">
    <source>
        <dbReference type="Proteomes" id="UP000694419"/>
    </source>
</evidence>
<feature type="coiled-coil region" evidence="1">
    <location>
        <begin position="43"/>
        <end position="137"/>
    </location>
</feature>
<dbReference type="PANTHER" id="PTHR43696:SF9">
    <property type="entry name" value="COILED-COIL DOMAIN-CONTAINING PROTEIN 157"/>
    <property type="match status" value="1"/>
</dbReference>
<reference evidence="2" key="1">
    <citation type="submission" date="2025-08" db="UniProtKB">
        <authorList>
            <consortium name="Ensembl"/>
        </authorList>
    </citation>
    <scope>IDENTIFICATION</scope>
</reference>
<dbReference type="PANTHER" id="PTHR43696">
    <property type="entry name" value="COILED-COIL DOMAIN-CONTAINING PROTEIN 157"/>
    <property type="match status" value="1"/>
</dbReference>
<dbReference type="InterPro" id="IPR029681">
    <property type="entry name" value="CCDC157"/>
</dbReference>
<keyword evidence="3" id="KW-1185">Reference proteome</keyword>
<name>A0A8C3JQV8_9CHAR</name>
<evidence type="ECO:0000256" key="1">
    <source>
        <dbReference type="SAM" id="Coils"/>
    </source>
</evidence>
<sequence>MVTRRGRRGAGFTAGASHHETTALAAVAGMLPGTAPRCFPYPVQSLQVKQRALLQQLDSLDREHEELQARLGEAEEEKARLAEQLEESREQSGQQLRAQQELLDALRGEKLTLEQSVSELQANICRLEEQARELKEREKLLVFFPELHIPAETQFESTGSLTEDMEKQLQANSIRMGVLEQENVRLRAALAKVKSAAEQGVLKVRSGCHQGEGRTCPWGAAYPKTTPWPRVLSHFLWGPVPCLGTLVEKAPWSKRPWGSSQCPLRVTSFFPNLCRAGLHFHWDIGLV</sequence>
<reference evidence="2" key="2">
    <citation type="submission" date="2025-09" db="UniProtKB">
        <authorList>
            <consortium name="Ensembl"/>
        </authorList>
    </citation>
    <scope>IDENTIFICATION</scope>
</reference>
<evidence type="ECO:0000313" key="2">
    <source>
        <dbReference type="Ensembl" id="ENSCPGP00000011777.1"/>
    </source>
</evidence>
<keyword evidence="1" id="KW-0175">Coiled coil</keyword>
<proteinExistence type="predicted"/>
<dbReference type="Ensembl" id="ENSCPGT00000012927.1">
    <property type="protein sequence ID" value="ENSCPGP00000011777.1"/>
    <property type="gene ID" value="ENSCPGG00000008392.1"/>
</dbReference>
<organism evidence="2 3">
    <name type="scientific">Calidris pygmaea</name>
    <name type="common">Spoon-billed sandpiper</name>
    <dbReference type="NCBI Taxonomy" id="425635"/>
    <lineage>
        <taxon>Eukaryota</taxon>
        <taxon>Metazoa</taxon>
        <taxon>Chordata</taxon>
        <taxon>Craniata</taxon>
        <taxon>Vertebrata</taxon>
        <taxon>Euteleostomi</taxon>
        <taxon>Archelosauria</taxon>
        <taxon>Archosauria</taxon>
        <taxon>Dinosauria</taxon>
        <taxon>Saurischia</taxon>
        <taxon>Theropoda</taxon>
        <taxon>Coelurosauria</taxon>
        <taxon>Aves</taxon>
        <taxon>Neognathae</taxon>
        <taxon>Neoaves</taxon>
        <taxon>Charadriiformes</taxon>
        <taxon>Scolopacidae</taxon>
        <taxon>Calidris</taxon>
    </lineage>
</organism>
<dbReference type="Proteomes" id="UP000694419">
    <property type="component" value="Unplaced"/>
</dbReference>
<protein>
    <submittedName>
        <fullName evidence="2">Uncharacterized protein</fullName>
    </submittedName>
</protein>
<accession>A0A8C3JQV8</accession>